<reference evidence="2 3" key="1">
    <citation type="submission" date="2019-02" db="EMBL/GenBank/DDBJ databases">
        <title>Deep-cultivation of Planctomycetes and their phenomic and genomic characterization uncovers novel biology.</title>
        <authorList>
            <person name="Wiegand S."/>
            <person name="Jogler M."/>
            <person name="Boedeker C."/>
            <person name="Pinto D."/>
            <person name="Vollmers J."/>
            <person name="Rivas-Marin E."/>
            <person name="Kohn T."/>
            <person name="Peeters S.H."/>
            <person name="Heuer A."/>
            <person name="Rast P."/>
            <person name="Oberbeckmann S."/>
            <person name="Bunk B."/>
            <person name="Jeske O."/>
            <person name="Meyerdierks A."/>
            <person name="Storesund J.E."/>
            <person name="Kallscheuer N."/>
            <person name="Luecker S."/>
            <person name="Lage O.M."/>
            <person name="Pohl T."/>
            <person name="Merkel B.J."/>
            <person name="Hornburger P."/>
            <person name="Mueller R.-W."/>
            <person name="Bruemmer F."/>
            <person name="Labrenz M."/>
            <person name="Spormann A.M."/>
            <person name="Op Den Camp H."/>
            <person name="Overmann J."/>
            <person name="Amann R."/>
            <person name="Jetten M.S.M."/>
            <person name="Mascher T."/>
            <person name="Medema M.H."/>
            <person name="Devos D.P."/>
            <person name="Kaster A.-K."/>
            <person name="Ovreas L."/>
            <person name="Rohde M."/>
            <person name="Galperin M.Y."/>
            <person name="Jogler C."/>
        </authorList>
    </citation>
    <scope>NUCLEOTIDE SEQUENCE [LARGE SCALE GENOMIC DNA]</scope>
    <source>
        <strain evidence="2 3">Mal64</strain>
    </source>
</reference>
<evidence type="ECO:0000313" key="2">
    <source>
        <dbReference type="EMBL" id="TWT90342.1"/>
    </source>
</evidence>
<keyword evidence="1" id="KW-0472">Membrane</keyword>
<evidence type="ECO:0000256" key="1">
    <source>
        <dbReference type="SAM" id="Phobius"/>
    </source>
</evidence>
<comment type="caution">
    <text evidence="2">The sequence shown here is derived from an EMBL/GenBank/DDBJ whole genome shotgun (WGS) entry which is preliminary data.</text>
</comment>
<evidence type="ECO:0000313" key="3">
    <source>
        <dbReference type="Proteomes" id="UP000315440"/>
    </source>
</evidence>
<dbReference type="RefSeq" id="WP_197525414.1">
    <property type="nucleotide sequence ID" value="NZ_SJPQ01000001.1"/>
</dbReference>
<protein>
    <recommendedName>
        <fullName evidence="4">DUF3124 domain-containing protein</fullName>
    </recommendedName>
</protein>
<dbReference type="Proteomes" id="UP000315440">
    <property type="component" value="Unassembled WGS sequence"/>
</dbReference>
<dbReference type="Pfam" id="PF11322">
    <property type="entry name" value="DUF3124"/>
    <property type="match status" value="1"/>
</dbReference>
<proteinExistence type="predicted"/>
<dbReference type="EMBL" id="SJPQ01000001">
    <property type="protein sequence ID" value="TWT90342.1"/>
    <property type="molecule type" value="Genomic_DNA"/>
</dbReference>
<sequence>MAKRITPQEADAFMRQLKTLVIAGVLLVLVPLIFYAVYLDKRLATFEESLSHSPPDELEVDDFGRDDLKHLAANATEGEVVYVPAYSHIYHGSGEPYLLTITLSVRNTSVNDAIVVKSVRYFDTKGKEVKSYLEKPVRLAALGTTEVVIKREDATGGSGANFLVEWFANTPVPQPIIEAVMIDTNSQHGISFVGRGKVISQASAGDEAQGTTEPPPAAP</sequence>
<dbReference type="InterPro" id="IPR021471">
    <property type="entry name" value="DUF3124"/>
</dbReference>
<organism evidence="2 3">
    <name type="scientific">Pseudobythopirellula maris</name>
    <dbReference type="NCBI Taxonomy" id="2527991"/>
    <lineage>
        <taxon>Bacteria</taxon>
        <taxon>Pseudomonadati</taxon>
        <taxon>Planctomycetota</taxon>
        <taxon>Planctomycetia</taxon>
        <taxon>Pirellulales</taxon>
        <taxon>Lacipirellulaceae</taxon>
        <taxon>Pseudobythopirellula</taxon>
    </lineage>
</organism>
<keyword evidence="1" id="KW-0812">Transmembrane</keyword>
<accession>A0A5C5ZS35</accession>
<dbReference type="AlphaFoldDB" id="A0A5C5ZS35"/>
<feature type="transmembrane region" description="Helical" evidence="1">
    <location>
        <begin position="20"/>
        <end position="39"/>
    </location>
</feature>
<keyword evidence="1" id="KW-1133">Transmembrane helix</keyword>
<gene>
    <name evidence="2" type="ORF">Mal64_07300</name>
</gene>
<name>A0A5C5ZS35_9BACT</name>
<keyword evidence="3" id="KW-1185">Reference proteome</keyword>
<evidence type="ECO:0008006" key="4">
    <source>
        <dbReference type="Google" id="ProtNLM"/>
    </source>
</evidence>